<organism evidence="5 6">
    <name type="scientific">Aspergillus pseudodeflectus</name>
    <dbReference type="NCBI Taxonomy" id="176178"/>
    <lineage>
        <taxon>Eukaryota</taxon>
        <taxon>Fungi</taxon>
        <taxon>Dikarya</taxon>
        <taxon>Ascomycota</taxon>
        <taxon>Pezizomycotina</taxon>
        <taxon>Eurotiomycetes</taxon>
        <taxon>Eurotiomycetidae</taxon>
        <taxon>Eurotiales</taxon>
        <taxon>Aspergillaceae</taxon>
        <taxon>Aspergillus</taxon>
        <taxon>Aspergillus subgen. Nidulantes</taxon>
    </lineage>
</organism>
<keyword evidence="6" id="KW-1185">Reference proteome</keyword>
<gene>
    <name evidence="5" type="ORF">BJX68DRAFT_260756</name>
</gene>
<evidence type="ECO:0000256" key="3">
    <source>
        <dbReference type="ARBA" id="ARBA00022989"/>
    </source>
</evidence>
<dbReference type="InterPro" id="IPR036259">
    <property type="entry name" value="MFS_trans_sf"/>
</dbReference>
<dbReference type="EMBL" id="JBFXLR010000001">
    <property type="protein sequence ID" value="KAL2861958.1"/>
    <property type="molecule type" value="Genomic_DNA"/>
</dbReference>
<accession>A0ABR4LEQ3</accession>
<evidence type="ECO:0000313" key="5">
    <source>
        <dbReference type="EMBL" id="KAL2861958.1"/>
    </source>
</evidence>
<evidence type="ECO:0000313" key="6">
    <source>
        <dbReference type="Proteomes" id="UP001610444"/>
    </source>
</evidence>
<dbReference type="Proteomes" id="UP001610444">
    <property type="component" value="Unassembled WGS sequence"/>
</dbReference>
<keyword evidence="3" id="KW-1133">Transmembrane helix</keyword>
<dbReference type="Gene3D" id="1.20.1250.20">
    <property type="entry name" value="MFS general substrate transporter like domains"/>
    <property type="match status" value="1"/>
</dbReference>
<keyword evidence="2" id="KW-0812">Transmembrane</keyword>
<name>A0ABR4LEQ3_9EURO</name>
<dbReference type="InterPro" id="IPR005828">
    <property type="entry name" value="MFS_sugar_transport-like"/>
</dbReference>
<comment type="subcellular location">
    <subcellularLocation>
        <location evidence="1">Membrane</location>
    </subcellularLocation>
</comment>
<keyword evidence="4" id="KW-0472">Membrane</keyword>
<sequence>MQSKPTPDIVHAENVCDDSIPNDKALQDAATRGQGLTGYETLTPWETMKKFKACTAYVFVAAFAAGADGYQIGLNAGILANPGFVEQFATETTAAGKPAIAADIMAGWGSILPVGQFLANISLPFLSARYGRKAAFAVCWTFLAASIIGEGQSRR</sequence>
<dbReference type="GeneID" id="98159142"/>
<protein>
    <recommendedName>
        <fullName evidence="7">Major facilitator superfamily (MFS) profile domain-containing protein</fullName>
    </recommendedName>
</protein>
<dbReference type="Pfam" id="PF00083">
    <property type="entry name" value="Sugar_tr"/>
    <property type="match status" value="1"/>
</dbReference>
<evidence type="ECO:0000256" key="1">
    <source>
        <dbReference type="ARBA" id="ARBA00004370"/>
    </source>
</evidence>
<evidence type="ECO:0000256" key="2">
    <source>
        <dbReference type="ARBA" id="ARBA00022692"/>
    </source>
</evidence>
<proteinExistence type="predicted"/>
<evidence type="ECO:0000256" key="4">
    <source>
        <dbReference type="ARBA" id="ARBA00023136"/>
    </source>
</evidence>
<comment type="caution">
    <text evidence="5">The sequence shown here is derived from an EMBL/GenBank/DDBJ whole genome shotgun (WGS) entry which is preliminary data.</text>
</comment>
<dbReference type="RefSeq" id="XP_070906048.1">
    <property type="nucleotide sequence ID" value="XM_071043978.1"/>
</dbReference>
<evidence type="ECO:0008006" key="7">
    <source>
        <dbReference type="Google" id="ProtNLM"/>
    </source>
</evidence>
<reference evidence="5 6" key="1">
    <citation type="submission" date="2024-07" db="EMBL/GenBank/DDBJ databases">
        <title>Section-level genome sequencing and comparative genomics of Aspergillus sections Usti and Cavernicolus.</title>
        <authorList>
            <consortium name="Lawrence Berkeley National Laboratory"/>
            <person name="Nybo J.L."/>
            <person name="Vesth T.C."/>
            <person name="Theobald S."/>
            <person name="Frisvad J.C."/>
            <person name="Larsen T.O."/>
            <person name="Kjaerboelling I."/>
            <person name="Rothschild-Mancinelli K."/>
            <person name="Lyhne E.K."/>
            <person name="Kogle M.E."/>
            <person name="Barry K."/>
            <person name="Clum A."/>
            <person name="Na H."/>
            <person name="Ledsgaard L."/>
            <person name="Lin J."/>
            <person name="Lipzen A."/>
            <person name="Kuo A."/>
            <person name="Riley R."/>
            <person name="Mondo S."/>
            <person name="LaButti K."/>
            <person name="Haridas S."/>
            <person name="Pangalinan J."/>
            <person name="Salamov A.A."/>
            <person name="Simmons B.A."/>
            <person name="Magnuson J.K."/>
            <person name="Chen J."/>
            <person name="Drula E."/>
            <person name="Henrissat B."/>
            <person name="Wiebenga A."/>
            <person name="Lubbers R.J."/>
            <person name="Gomes A.C."/>
            <person name="Macurrencykelacurrency M.R."/>
            <person name="Stajich J."/>
            <person name="Grigoriev I.V."/>
            <person name="Mortensen U.H."/>
            <person name="De vries R.P."/>
            <person name="Baker S.E."/>
            <person name="Andersen M.R."/>
        </authorList>
    </citation>
    <scope>NUCLEOTIDE SEQUENCE [LARGE SCALE GENOMIC DNA]</scope>
    <source>
        <strain evidence="5 6">CBS 756.74</strain>
    </source>
</reference>